<evidence type="ECO:0000313" key="7">
    <source>
        <dbReference type="Ensembl" id="ENSELUP00000004405.3"/>
    </source>
</evidence>
<evidence type="ECO:0000256" key="2">
    <source>
        <dbReference type="ARBA" id="ARBA00022859"/>
    </source>
</evidence>
<dbReference type="FunCoup" id="A0A3P8XIM6">
    <property type="interactions" value="911"/>
</dbReference>
<reference evidence="7" key="2">
    <citation type="submission" date="2020-02" db="EMBL/GenBank/DDBJ databases">
        <title>Esox lucius (northern pike) genome, fEsoLuc1, primary haplotype.</title>
        <authorList>
            <person name="Myers G."/>
            <person name="Karagic N."/>
            <person name="Meyer A."/>
            <person name="Pippel M."/>
            <person name="Reichard M."/>
            <person name="Winkler S."/>
            <person name="Tracey A."/>
            <person name="Sims Y."/>
            <person name="Howe K."/>
            <person name="Rhie A."/>
            <person name="Formenti G."/>
            <person name="Durbin R."/>
            <person name="Fedrigo O."/>
            <person name="Jarvis E.D."/>
        </authorList>
    </citation>
    <scope>NUCLEOTIDE SEQUENCE [LARGE SCALE GENOMIC DNA]</scope>
</reference>
<dbReference type="AlphaFoldDB" id="A0A3P8XIM6"/>
<keyword evidence="8" id="KW-1185">Reference proteome</keyword>
<dbReference type="Proteomes" id="UP000265140">
    <property type="component" value="Chromosome 4"/>
</dbReference>
<name>A0A3P8XIM6_ESOLU</name>
<dbReference type="GeneTree" id="ENSGT00940000155920"/>
<keyword evidence="4" id="KW-1064">Adaptive immunity</keyword>
<accession>A0A3P8XIM6</accession>
<proteinExistence type="predicted"/>
<keyword evidence="2" id="KW-0391">Immunity</keyword>
<dbReference type="Ensembl" id="ENSELUT00000012403.3">
    <property type="protein sequence ID" value="ENSELUP00000004405.3"/>
    <property type="gene ID" value="ENSELUG00000005583.3"/>
</dbReference>
<dbReference type="STRING" id="8010.ENSELUP00000004405"/>
<dbReference type="GO" id="GO:0050776">
    <property type="term" value="P:regulation of immune response"/>
    <property type="evidence" value="ECO:0007669"/>
    <property type="project" value="TreeGrafter"/>
</dbReference>
<dbReference type="Pfam" id="PF00017">
    <property type="entry name" value="SH2"/>
    <property type="match status" value="1"/>
</dbReference>
<dbReference type="PANTHER" id="PTHR46051">
    <property type="entry name" value="SH2 DOMAIN-CONTAINING PROTEIN"/>
    <property type="match status" value="1"/>
</dbReference>
<dbReference type="Bgee" id="ENSELUG00000005583">
    <property type="expression patterns" value="Expressed in spleen and 14 other cell types or tissues"/>
</dbReference>
<dbReference type="PANTHER" id="PTHR46051:SF1">
    <property type="entry name" value="INOSITOL POLYPHOSPHATE-RELATED PHOSPHATASE DOMAIN-CONTAINING PROTEIN"/>
    <property type="match status" value="1"/>
</dbReference>
<dbReference type="InParanoid" id="A0A3P8XIM6"/>
<dbReference type="GO" id="GO:0009966">
    <property type="term" value="P:regulation of signal transduction"/>
    <property type="evidence" value="ECO:0007669"/>
    <property type="project" value="TreeGrafter"/>
</dbReference>
<dbReference type="GO" id="GO:0045087">
    <property type="term" value="P:innate immune response"/>
    <property type="evidence" value="ECO:0007669"/>
    <property type="project" value="UniProtKB-KW"/>
</dbReference>
<keyword evidence="1" id="KW-0399">Innate immunity</keyword>
<dbReference type="Gene3D" id="3.30.505.10">
    <property type="entry name" value="SH2 domain"/>
    <property type="match status" value="1"/>
</dbReference>
<evidence type="ECO:0000256" key="4">
    <source>
        <dbReference type="ARBA" id="ARBA00023130"/>
    </source>
</evidence>
<reference evidence="8" key="1">
    <citation type="journal article" date="2014" name="PLoS ONE">
        <title>The genome and linkage map of the northern pike (Esox lucius): conserved synteny revealed between the salmonid sister group and the Neoteleostei.</title>
        <authorList>
            <person name="Rondeau E.B."/>
            <person name="Minkley D.R."/>
            <person name="Leong J.S."/>
            <person name="Messmer A.M."/>
            <person name="Jantzen J.R."/>
            <person name="von Schalburg K.R."/>
            <person name="Lemon C."/>
            <person name="Bird N.H."/>
            <person name="Koop B.F."/>
        </authorList>
    </citation>
    <scope>NUCLEOTIDE SEQUENCE</scope>
</reference>
<evidence type="ECO:0000256" key="5">
    <source>
        <dbReference type="PROSITE-ProRule" id="PRU00191"/>
    </source>
</evidence>
<organism evidence="7 8">
    <name type="scientific">Esox lucius</name>
    <name type="common">Northern pike</name>
    <dbReference type="NCBI Taxonomy" id="8010"/>
    <lineage>
        <taxon>Eukaryota</taxon>
        <taxon>Metazoa</taxon>
        <taxon>Chordata</taxon>
        <taxon>Craniata</taxon>
        <taxon>Vertebrata</taxon>
        <taxon>Euteleostomi</taxon>
        <taxon>Actinopterygii</taxon>
        <taxon>Neopterygii</taxon>
        <taxon>Teleostei</taxon>
        <taxon>Protacanthopterygii</taxon>
        <taxon>Esociformes</taxon>
        <taxon>Esocidae</taxon>
        <taxon>Esox</taxon>
    </lineage>
</organism>
<dbReference type="SUPFAM" id="SSF55550">
    <property type="entry name" value="SH2 domain"/>
    <property type="match status" value="1"/>
</dbReference>
<reference evidence="7" key="3">
    <citation type="submission" date="2025-08" db="UniProtKB">
        <authorList>
            <consortium name="Ensembl"/>
        </authorList>
    </citation>
    <scope>IDENTIFICATION</scope>
</reference>
<dbReference type="InterPro" id="IPR000980">
    <property type="entry name" value="SH2"/>
</dbReference>
<keyword evidence="3 5" id="KW-0727">SH2 domain</keyword>
<protein>
    <recommendedName>
        <fullName evidence="6">SH2 domain-containing protein</fullName>
    </recommendedName>
</protein>
<dbReference type="SMART" id="SM00252">
    <property type="entry name" value="SH2"/>
    <property type="match status" value="1"/>
</dbReference>
<evidence type="ECO:0000313" key="8">
    <source>
        <dbReference type="Proteomes" id="UP000265140"/>
    </source>
</evidence>
<sequence length="147" mass="16594">MDKEKLPVYHGAISKEEGELRLWKDGRDGSYLIRNSESRDGVYCLCVLLFMDGEGSWTAETAAGVERRYFRKIKNLISAFQKPDQGIATHLLYPVTVQINRNPDGMKRKNTLAARHQLPALLTLINSRHQLEDSPPSTPSPVTSNQQ</sequence>
<dbReference type="PROSITE" id="PS50001">
    <property type="entry name" value="SH2"/>
    <property type="match status" value="1"/>
</dbReference>
<feature type="domain" description="SH2" evidence="6">
    <location>
        <begin position="8"/>
        <end position="95"/>
    </location>
</feature>
<dbReference type="InterPro" id="IPR036860">
    <property type="entry name" value="SH2_dom_sf"/>
</dbReference>
<evidence type="ECO:0000256" key="3">
    <source>
        <dbReference type="ARBA" id="ARBA00022999"/>
    </source>
</evidence>
<evidence type="ECO:0000259" key="6">
    <source>
        <dbReference type="PROSITE" id="PS50001"/>
    </source>
</evidence>
<reference evidence="7" key="4">
    <citation type="submission" date="2025-09" db="UniProtKB">
        <authorList>
            <consortium name="Ensembl"/>
        </authorList>
    </citation>
    <scope>IDENTIFICATION</scope>
</reference>
<dbReference type="GO" id="GO:0002250">
    <property type="term" value="P:adaptive immune response"/>
    <property type="evidence" value="ECO:0007669"/>
    <property type="project" value="UniProtKB-KW"/>
</dbReference>
<evidence type="ECO:0000256" key="1">
    <source>
        <dbReference type="ARBA" id="ARBA00022588"/>
    </source>
</evidence>